<dbReference type="OrthoDB" id="9802809at2"/>
<gene>
    <name evidence="3" type="ORF">HMPREF9439_00557</name>
</gene>
<dbReference type="InterPro" id="IPR022761">
    <property type="entry name" value="Fumarate_lyase_N"/>
</dbReference>
<feature type="domain" description="Fumarase C C-terminal" evidence="2">
    <location>
        <begin position="405"/>
        <end position="457"/>
    </location>
</feature>
<dbReference type="PRINTS" id="PR00149">
    <property type="entry name" value="FUMRATELYASE"/>
</dbReference>
<feature type="domain" description="Fumarate lyase N-terminal" evidence="1">
    <location>
        <begin position="10"/>
        <end position="314"/>
    </location>
</feature>
<proteinExistence type="predicted"/>
<organism evidence="3 4">
    <name type="scientific">Parasutterella excrementihominis YIT 11859</name>
    <dbReference type="NCBI Taxonomy" id="762966"/>
    <lineage>
        <taxon>Bacteria</taxon>
        <taxon>Pseudomonadati</taxon>
        <taxon>Pseudomonadota</taxon>
        <taxon>Betaproteobacteria</taxon>
        <taxon>Burkholderiales</taxon>
        <taxon>Sutterellaceae</taxon>
        <taxon>Parasutterella</taxon>
    </lineage>
</organism>
<dbReference type="AlphaFoldDB" id="F3QI10"/>
<evidence type="ECO:0000259" key="1">
    <source>
        <dbReference type="Pfam" id="PF00206"/>
    </source>
</evidence>
<dbReference type="InterPro" id="IPR018951">
    <property type="entry name" value="Fumarase_C_C"/>
</dbReference>
<dbReference type="Proteomes" id="UP000005156">
    <property type="component" value="Unassembled WGS sequence"/>
</dbReference>
<dbReference type="InterPro" id="IPR008948">
    <property type="entry name" value="L-Aspartase-like"/>
</dbReference>
<sequence>MRKEVDGLGSVELPSDVYYGAQTARRLKNFYIRSILISDLPLLIKVIGKVKKACALTNLEISALNEKKAGVIIHACEEMIEGKFNENFVTDAWVSHGTGVNMNANEIIANRANELLTGEIGPGPIHPNTHVNMSQSSNDLYPTVESLTLYLLINSVLKACDGLENVLKERAESWKGIVRLGRTCLQDAVPMTFGQMAGGWHSLLHRNIEELRNRQAALLNVALTATVLGTGIGLEPGFREKIFRNLSNEFDLPIKISSFKEEVIEDSALFDASQNCDEFIHLTGGVLSVITACSRIASDLYLFSSGPEAGFNEFYWRSDVSDAYCALEAMVRLKQQAASCQNLAVLATNNDDLDLAVTTGSTFTNIIELLLNTQEVIPLFTKALKEVSVNKDKALRNATISTALATSASSIYGYEFGTKIAHKAFEKKQSCLEICISEGLIPEEDAKEIFDVRTMTRSSSTQQLIRKYQEKLRTNK</sequence>
<dbReference type="Pfam" id="PF10415">
    <property type="entry name" value="FumaraseC_C"/>
    <property type="match status" value="1"/>
</dbReference>
<dbReference type="Gene3D" id="1.10.40.30">
    <property type="entry name" value="Fumarase/aspartase (C-terminal domain)"/>
    <property type="match status" value="1"/>
</dbReference>
<dbReference type="Gene3D" id="1.10.275.10">
    <property type="entry name" value="Fumarase/aspartase (N-terminal domain)"/>
    <property type="match status" value="1"/>
</dbReference>
<dbReference type="HOGENOM" id="CLU_021594_4_0_4"/>
<dbReference type="GO" id="GO:0006099">
    <property type="term" value="P:tricarboxylic acid cycle"/>
    <property type="evidence" value="ECO:0007669"/>
    <property type="project" value="InterPro"/>
</dbReference>
<dbReference type="PANTHER" id="PTHR42696:SF2">
    <property type="entry name" value="ASPARTATE AMMONIA-LYASE"/>
    <property type="match status" value="1"/>
</dbReference>
<keyword evidence="4" id="KW-1185">Reference proteome</keyword>
<dbReference type="eggNOG" id="COG1027">
    <property type="taxonomic scope" value="Bacteria"/>
</dbReference>
<dbReference type="GO" id="GO:0008797">
    <property type="term" value="F:aspartate ammonia-lyase activity"/>
    <property type="evidence" value="ECO:0007669"/>
    <property type="project" value="TreeGrafter"/>
</dbReference>
<evidence type="ECO:0000313" key="4">
    <source>
        <dbReference type="Proteomes" id="UP000005156"/>
    </source>
</evidence>
<dbReference type="InterPro" id="IPR051546">
    <property type="entry name" value="Aspartate_Ammonia-Lyase"/>
</dbReference>
<accession>F3QI10</accession>
<dbReference type="GO" id="GO:0005829">
    <property type="term" value="C:cytosol"/>
    <property type="evidence" value="ECO:0007669"/>
    <property type="project" value="TreeGrafter"/>
</dbReference>
<dbReference type="GO" id="GO:0006531">
    <property type="term" value="P:aspartate metabolic process"/>
    <property type="evidence" value="ECO:0007669"/>
    <property type="project" value="TreeGrafter"/>
</dbReference>
<dbReference type="RefSeq" id="WP_008863591.1">
    <property type="nucleotide sequence ID" value="NZ_GL883686.1"/>
</dbReference>
<dbReference type="InterPro" id="IPR000362">
    <property type="entry name" value="Fumarate_lyase_fam"/>
</dbReference>
<evidence type="ECO:0000313" key="3">
    <source>
        <dbReference type="EMBL" id="EGG56831.1"/>
    </source>
</evidence>
<keyword evidence="3" id="KW-0456">Lyase</keyword>
<reference evidence="3 4" key="1">
    <citation type="submission" date="2011-02" db="EMBL/GenBank/DDBJ databases">
        <authorList>
            <person name="Weinstock G."/>
            <person name="Sodergren E."/>
            <person name="Clifton S."/>
            <person name="Fulton L."/>
            <person name="Fulton B."/>
            <person name="Courtney L."/>
            <person name="Fronick C."/>
            <person name="Harrison M."/>
            <person name="Strong C."/>
            <person name="Farmer C."/>
            <person name="Delahaunty K."/>
            <person name="Markovic C."/>
            <person name="Hall O."/>
            <person name="Minx P."/>
            <person name="Tomlinson C."/>
            <person name="Mitreva M."/>
            <person name="Hou S."/>
            <person name="Chen J."/>
            <person name="Wollam A."/>
            <person name="Pepin K.H."/>
            <person name="Johnson M."/>
            <person name="Bhonagiri V."/>
            <person name="Zhang X."/>
            <person name="Suruliraj S."/>
            <person name="Warren W."/>
            <person name="Chinwalla A."/>
            <person name="Mardis E.R."/>
            <person name="Wilson R.K."/>
        </authorList>
    </citation>
    <scope>NUCLEOTIDE SEQUENCE [LARGE SCALE GENOMIC DNA]</scope>
    <source>
        <strain evidence="3 4">YIT 11859</strain>
    </source>
</reference>
<dbReference type="SUPFAM" id="SSF48557">
    <property type="entry name" value="L-aspartase-like"/>
    <property type="match status" value="1"/>
</dbReference>
<name>F3QI10_9BURK</name>
<dbReference type="GeneID" id="43348060"/>
<dbReference type="InterPro" id="IPR024083">
    <property type="entry name" value="Fumarase/histidase_N"/>
</dbReference>
<evidence type="ECO:0000259" key="2">
    <source>
        <dbReference type="Pfam" id="PF10415"/>
    </source>
</evidence>
<comment type="caution">
    <text evidence="3">The sequence shown here is derived from an EMBL/GenBank/DDBJ whole genome shotgun (WGS) entry which is preliminary data.</text>
</comment>
<protein>
    <submittedName>
        <fullName evidence="3">Lyase</fullName>
    </submittedName>
</protein>
<dbReference type="Pfam" id="PF00206">
    <property type="entry name" value="Lyase_1"/>
    <property type="match status" value="1"/>
</dbReference>
<dbReference type="EMBL" id="AFBP01000013">
    <property type="protein sequence ID" value="EGG56831.1"/>
    <property type="molecule type" value="Genomic_DNA"/>
</dbReference>
<dbReference type="Gene3D" id="1.20.200.10">
    <property type="entry name" value="Fumarase/aspartase (Central domain)"/>
    <property type="match status" value="1"/>
</dbReference>
<dbReference type="PANTHER" id="PTHR42696">
    <property type="entry name" value="ASPARTATE AMMONIA-LYASE"/>
    <property type="match status" value="1"/>
</dbReference>